<accession>A0A4R6RNF9</accession>
<dbReference type="GO" id="GO:0005886">
    <property type="term" value="C:plasma membrane"/>
    <property type="evidence" value="ECO:0007669"/>
    <property type="project" value="UniProtKB-SubCell"/>
</dbReference>
<evidence type="ECO:0000259" key="5">
    <source>
        <dbReference type="Pfam" id="PF07589"/>
    </source>
</evidence>
<evidence type="ECO:0000313" key="7">
    <source>
        <dbReference type="Proteomes" id="UP000294593"/>
    </source>
</evidence>
<keyword evidence="4" id="KW-0732">Signal</keyword>
<organism evidence="6 7">
    <name type="scientific">Aquabacterium commune</name>
    <dbReference type="NCBI Taxonomy" id="70586"/>
    <lineage>
        <taxon>Bacteria</taxon>
        <taxon>Pseudomonadati</taxon>
        <taxon>Pseudomonadota</taxon>
        <taxon>Betaproteobacteria</taxon>
        <taxon>Burkholderiales</taxon>
        <taxon>Aquabacterium</taxon>
    </lineage>
</organism>
<dbReference type="EMBL" id="SNXW01000001">
    <property type="protein sequence ID" value="TDP88259.1"/>
    <property type="molecule type" value="Genomic_DNA"/>
</dbReference>
<name>A0A4R6RNF9_9BURK</name>
<protein>
    <submittedName>
        <fullName evidence="6">Putative secreted protein with PEP-CTERM sorting signal</fullName>
    </submittedName>
</protein>
<proteinExistence type="predicted"/>
<dbReference type="OrthoDB" id="8534799at2"/>
<dbReference type="NCBIfam" id="TIGR02595">
    <property type="entry name" value="PEP_CTERM"/>
    <property type="match status" value="1"/>
</dbReference>
<evidence type="ECO:0000256" key="2">
    <source>
        <dbReference type="ARBA" id="ARBA00022475"/>
    </source>
</evidence>
<dbReference type="SUPFAM" id="SSF50956">
    <property type="entry name" value="Thermostable phytase (3-phytase)"/>
    <property type="match status" value="1"/>
</dbReference>
<comment type="subcellular location">
    <subcellularLocation>
        <location evidence="1">Cell membrane</location>
    </subcellularLocation>
</comment>
<dbReference type="AlphaFoldDB" id="A0A4R6RNF9"/>
<dbReference type="PROSITE" id="PS51257">
    <property type="entry name" value="PROKAR_LIPOPROTEIN"/>
    <property type="match status" value="1"/>
</dbReference>
<comment type="caution">
    <text evidence="6">The sequence shown here is derived from an EMBL/GenBank/DDBJ whole genome shotgun (WGS) entry which is preliminary data.</text>
</comment>
<dbReference type="Proteomes" id="UP000294593">
    <property type="component" value="Unassembled WGS sequence"/>
</dbReference>
<dbReference type="Pfam" id="PF06977">
    <property type="entry name" value="SdiA-regulated"/>
    <property type="match status" value="1"/>
</dbReference>
<feature type="domain" description="Ice-binding protein C-terminal" evidence="5">
    <location>
        <begin position="316"/>
        <end position="339"/>
    </location>
</feature>
<gene>
    <name evidence="6" type="ORF">EV672_101404</name>
</gene>
<feature type="signal peptide" evidence="4">
    <location>
        <begin position="1"/>
        <end position="20"/>
    </location>
</feature>
<dbReference type="InterPro" id="IPR013424">
    <property type="entry name" value="Ice-binding_C"/>
</dbReference>
<reference evidence="6 7" key="1">
    <citation type="submission" date="2019-03" db="EMBL/GenBank/DDBJ databases">
        <title>Genomic Encyclopedia of Type Strains, Phase IV (KMG-IV): sequencing the most valuable type-strain genomes for metagenomic binning, comparative biology and taxonomic classification.</title>
        <authorList>
            <person name="Goeker M."/>
        </authorList>
    </citation>
    <scope>NUCLEOTIDE SEQUENCE [LARGE SCALE GENOMIC DNA]</scope>
    <source>
        <strain evidence="6 7">DSM 11901</strain>
    </source>
</reference>
<dbReference type="Pfam" id="PF07589">
    <property type="entry name" value="PEP-CTERM"/>
    <property type="match status" value="1"/>
</dbReference>
<sequence>MKIQHLVLALAAAGCVSAQAADAINLANYQVTGTYSLPIFNGANTSGLLSGLEGSAIAYARDRGTLFFVGDEGSGIIEISLTGQTIGSMAFNWAGTGATKNDTEGLTYLGNGQFVVTEERLQNGYKFSYSAGGTAALGGAPFVSFGPTIGNIGIEGISYDARNGNFVTVKQDDPSVLSIYNALTFSTTAGADATPTTSFAAVPTAPGSSTYTSLFGLNSLSDVAVLGAVDGLNGTAAAENLLILSLDSRQLIEITRAGVIKSSFDLSNVLPHNGIEGVTIDENGTIYLVAEQVQDGSNVLANPASQLIVLSNVTAAVPEPEGVALVLAGLGLMGAVSRRQKRAIQA</sequence>
<keyword evidence="7" id="KW-1185">Reference proteome</keyword>
<evidence type="ECO:0000256" key="3">
    <source>
        <dbReference type="ARBA" id="ARBA00023136"/>
    </source>
</evidence>
<dbReference type="InterPro" id="IPR009722">
    <property type="entry name" value="YjiK/CarP"/>
</dbReference>
<keyword evidence="2" id="KW-1003">Cell membrane</keyword>
<evidence type="ECO:0000313" key="6">
    <source>
        <dbReference type="EMBL" id="TDP88259.1"/>
    </source>
</evidence>
<keyword evidence="3" id="KW-0472">Membrane</keyword>
<evidence type="ECO:0000256" key="4">
    <source>
        <dbReference type="SAM" id="SignalP"/>
    </source>
</evidence>
<feature type="chain" id="PRO_5020514158" evidence="4">
    <location>
        <begin position="21"/>
        <end position="346"/>
    </location>
</feature>
<evidence type="ECO:0000256" key="1">
    <source>
        <dbReference type="ARBA" id="ARBA00004236"/>
    </source>
</evidence>